<dbReference type="EMBL" id="CAJOAY010000490">
    <property type="protein sequence ID" value="CAF3676837.1"/>
    <property type="molecule type" value="Genomic_DNA"/>
</dbReference>
<evidence type="ECO:0000256" key="4">
    <source>
        <dbReference type="ARBA" id="ARBA00023040"/>
    </source>
</evidence>
<evidence type="ECO:0000256" key="3">
    <source>
        <dbReference type="ARBA" id="ARBA00022989"/>
    </source>
</evidence>
<gene>
    <name evidence="10" type="ORF">JYZ213_LOCUS26967</name>
    <name evidence="11" type="ORF">OKA104_LOCUS10839</name>
    <name evidence="12" type="ORF">OXD698_LOCUS21932</name>
</gene>
<dbReference type="Pfam" id="PF00001">
    <property type="entry name" value="7tm_1"/>
    <property type="match status" value="1"/>
</dbReference>
<dbReference type="Proteomes" id="UP000663881">
    <property type="component" value="Unassembled WGS sequence"/>
</dbReference>
<evidence type="ECO:0000256" key="5">
    <source>
        <dbReference type="ARBA" id="ARBA00023136"/>
    </source>
</evidence>
<keyword evidence="3 8" id="KW-1133">Transmembrane helix</keyword>
<evidence type="ECO:0000256" key="6">
    <source>
        <dbReference type="ARBA" id="ARBA00023170"/>
    </source>
</evidence>
<sequence length="321" mass="38123">MASIYTQVSYYVQPLIIIFGTIGALLNQALFYYRKPLRTASCTYYFRALSTNDLCVIWFVIFVQWLDSAFNISPTEDYEWFCRLFTYLNYTFYTISPYYIVLACLDRLCTSSTNVHLRRIATVRVAPFLISGSAIIIFLAYVHVLFNAKLVVFFSTSYCTFSSFSYSRILSLFLLFFYCITPPILMIILCFTTFILLRQQRHRIMPVNQTRLRHRDYQLIKMLFLYVTSNMICVVPFSTTYFIQYYYYLNNPSSAIATVFQFFRLLVNVSYGTSFYVYTLGTPFYRDELFKLFKRIRHRLHRHEDSTVDIHRHQVVREAGD</sequence>
<keyword evidence="7" id="KW-0807">Transducer</keyword>
<dbReference type="Gene3D" id="1.20.1070.10">
    <property type="entry name" value="Rhodopsin 7-helix transmembrane proteins"/>
    <property type="match status" value="1"/>
</dbReference>
<keyword evidence="4" id="KW-0297">G-protein coupled receptor</keyword>
<reference evidence="10" key="1">
    <citation type="submission" date="2021-02" db="EMBL/GenBank/DDBJ databases">
        <authorList>
            <person name="Nowell W R."/>
        </authorList>
    </citation>
    <scope>NUCLEOTIDE SEQUENCE</scope>
</reference>
<comment type="caution">
    <text evidence="10">The sequence shown here is derived from an EMBL/GenBank/DDBJ whole genome shotgun (WGS) entry which is preliminary data.</text>
</comment>
<evidence type="ECO:0000256" key="8">
    <source>
        <dbReference type="SAM" id="Phobius"/>
    </source>
</evidence>
<feature type="transmembrane region" description="Helical" evidence="8">
    <location>
        <begin position="263"/>
        <end position="285"/>
    </location>
</feature>
<proteinExistence type="predicted"/>
<dbReference type="Proteomes" id="UP000663845">
    <property type="component" value="Unassembled WGS sequence"/>
</dbReference>
<dbReference type="EMBL" id="CAJNOG010000367">
    <property type="protein sequence ID" value="CAF1202072.1"/>
    <property type="molecule type" value="Genomic_DNA"/>
</dbReference>
<dbReference type="EMBL" id="CAJOAZ010001833">
    <property type="protein sequence ID" value="CAF3863160.1"/>
    <property type="molecule type" value="Genomic_DNA"/>
</dbReference>
<evidence type="ECO:0000313" key="10">
    <source>
        <dbReference type="EMBL" id="CAF1202072.1"/>
    </source>
</evidence>
<dbReference type="PROSITE" id="PS50262">
    <property type="entry name" value="G_PROTEIN_RECEP_F1_2"/>
    <property type="match status" value="1"/>
</dbReference>
<dbReference type="PANTHER" id="PTHR24243">
    <property type="entry name" value="G-PROTEIN COUPLED RECEPTOR"/>
    <property type="match status" value="1"/>
</dbReference>
<protein>
    <recommendedName>
        <fullName evidence="9">G-protein coupled receptors family 1 profile domain-containing protein</fullName>
    </recommendedName>
</protein>
<evidence type="ECO:0000313" key="11">
    <source>
        <dbReference type="EMBL" id="CAF3676837.1"/>
    </source>
</evidence>
<evidence type="ECO:0000313" key="12">
    <source>
        <dbReference type="EMBL" id="CAF3863160.1"/>
    </source>
</evidence>
<evidence type="ECO:0000256" key="1">
    <source>
        <dbReference type="ARBA" id="ARBA00004141"/>
    </source>
</evidence>
<feature type="transmembrane region" description="Helical" evidence="8">
    <location>
        <begin position="86"/>
        <end position="105"/>
    </location>
</feature>
<dbReference type="AlphaFoldDB" id="A0A814WGU6"/>
<feature type="transmembrane region" description="Helical" evidence="8">
    <location>
        <begin position="218"/>
        <end position="243"/>
    </location>
</feature>
<keyword evidence="2 8" id="KW-0812">Transmembrane</keyword>
<comment type="subcellular location">
    <subcellularLocation>
        <location evidence="1">Membrane</location>
        <topology evidence="1">Multi-pass membrane protein</topology>
    </subcellularLocation>
</comment>
<dbReference type="GO" id="GO:0004930">
    <property type="term" value="F:G protein-coupled receptor activity"/>
    <property type="evidence" value="ECO:0007669"/>
    <property type="project" value="UniProtKB-KW"/>
</dbReference>
<feature type="transmembrane region" description="Helical" evidence="8">
    <location>
        <begin position="125"/>
        <end position="146"/>
    </location>
</feature>
<feature type="transmembrane region" description="Helical" evidence="8">
    <location>
        <begin position="45"/>
        <end position="66"/>
    </location>
</feature>
<accession>A0A814WGU6</accession>
<keyword evidence="6" id="KW-0675">Receptor</keyword>
<dbReference type="InterPro" id="IPR000276">
    <property type="entry name" value="GPCR_Rhodpsn"/>
</dbReference>
<feature type="domain" description="G-protein coupled receptors family 1 profile" evidence="9">
    <location>
        <begin position="23"/>
        <end position="278"/>
    </location>
</feature>
<evidence type="ECO:0000256" key="2">
    <source>
        <dbReference type="ARBA" id="ARBA00022692"/>
    </source>
</evidence>
<feature type="transmembrane region" description="Helical" evidence="8">
    <location>
        <begin position="166"/>
        <end position="197"/>
    </location>
</feature>
<evidence type="ECO:0000259" key="9">
    <source>
        <dbReference type="PROSITE" id="PS50262"/>
    </source>
</evidence>
<dbReference type="SUPFAM" id="SSF81321">
    <property type="entry name" value="Family A G protein-coupled receptor-like"/>
    <property type="match status" value="1"/>
</dbReference>
<name>A0A814WGU6_9BILA</name>
<dbReference type="InterPro" id="IPR017452">
    <property type="entry name" value="GPCR_Rhodpsn_7TM"/>
</dbReference>
<keyword evidence="5 8" id="KW-0472">Membrane</keyword>
<evidence type="ECO:0000313" key="13">
    <source>
        <dbReference type="Proteomes" id="UP000663845"/>
    </source>
</evidence>
<evidence type="ECO:0000256" key="7">
    <source>
        <dbReference type="ARBA" id="ARBA00023224"/>
    </source>
</evidence>
<dbReference type="Proteomes" id="UP000663844">
    <property type="component" value="Unassembled WGS sequence"/>
</dbReference>
<feature type="transmembrane region" description="Helical" evidence="8">
    <location>
        <begin position="12"/>
        <end position="33"/>
    </location>
</feature>
<organism evidence="10 13">
    <name type="scientific">Adineta steineri</name>
    <dbReference type="NCBI Taxonomy" id="433720"/>
    <lineage>
        <taxon>Eukaryota</taxon>
        <taxon>Metazoa</taxon>
        <taxon>Spiralia</taxon>
        <taxon>Gnathifera</taxon>
        <taxon>Rotifera</taxon>
        <taxon>Eurotatoria</taxon>
        <taxon>Bdelloidea</taxon>
        <taxon>Adinetida</taxon>
        <taxon>Adinetidae</taxon>
        <taxon>Adineta</taxon>
    </lineage>
</organism>
<dbReference type="GO" id="GO:0005886">
    <property type="term" value="C:plasma membrane"/>
    <property type="evidence" value="ECO:0007669"/>
    <property type="project" value="TreeGrafter"/>
</dbReference>
<dbReference type="PANTHER" id="PTHR24243:SF230">
    <property type="entry name" value="G-PROTEIN COUPLED RECEPTORS FAMILY 1 PROFILE DOMAIN-CONTAINING PROTEIN"/>
    <property type="match status" value="1"/>
</dbReference>